<keyword evidence="2" id="KW-0489">Methyltransferase</keyword>
<dbReference type="InterPro" id="IPR013216">
    <property type="entry name" value="Methyltransf_11"/>
</dbReference>
<gene>
    <name evidence="5" type="ORF">AFUS01_LOCUS43103</name>
</gene>
<sequence length="260" mass="29865">MATLFQGKDHALIYSQIRQPTPASVINRVLEFLTEKYSGKLALAVDVGCGSAQIEAATSKNERTNVNFEVHNSHEIPAKDESVQLITASAAAHWFDLPKFFDEGHRVLCQDGVMALYSYNMFPRLTFVNGTDDFDKKSSQVNDIVDKLYYETLWEHWDREKVKLVMDLYKDVTIPMRDLTREYDFLNHYTMTLQDVSARIQSSSGFQSYCTLIGKDRGDAVIQTFENDVYRILGEAFKDVPQEEIRFNAEDNLFLVMARK</sequence>
<reference evidence="5" key="1">
    <citation type="submission" date="2021-06" db="EMBL/GenBank/DDBJ databases">
        <authorList>
            <person name="Hodson N. C."/>
            <person name="Mongue J. A."/>
            <person name="Jaron S. K."/>
        </authorList>
    </citation>
    <scope>NUCLEOTIDE SEQUENCE</scope>
</reference>
<protein>
    <recommendedName>
        <fullName evidence="4">Methyltransferase type 11 domain-containing protein</fullName>
    </recommendedName>
</protein>
<keyword evidence="6" id="KW-1185">Reference proteome</keyword>
<evidence type="ECO:0000259" key="4">
    <source>
        <dbReference type="Pfam" id="PF08241"/>
    </source>
</evidence>
<organism evidence="5 6">
    <name type="scientific">Allacma fusca</name>
    <dbReference type="NCBI Taxonomy" id="39272"/>
    <lineage>
        <taxon>Eukaryota</taxon>
        <taxon>Metazoa</taxon>
        <taxon>Ecdysozoa</taxon>
        <taxon>Arthropoda</taxon>
        <taxon>Hexapoda</taxon>
        <taxon>Collembola</taxon>
        <taxon>Symphypleona</taxon>
        <taxon>Sminthuridae</taxon>
        <taxon>Allacma</taxon>
    </lineage>
</organism>
<dbReference type="Pfam" id="PF08241">
    <property type="entry name" value="Methyltransf_11"/>
    <property type="match status" value="1"/>
</dbReference>
<dbReference type="GO" id="GO:0032259">
    <property type="term" value="P:methylation"/>
    <property type="evidence" value="ECO:0007669"/>
    <property type="project" value="UniProtKB-KW"/>
</dbReference>
<accession>A0A8J2PUK3</accession>
<evidence type="ECO:0000313" key="5">
    <source>
        <dbReference type="EMBL" id="CAG7833489.1"/>
    </source>
</evidence>
<keyword evidence="3" id="KW-0808">Transferase</keyword>
<dbReference type="Proteomes" id="UP000708208">
    <property type="component" value="Unassembled WGS sequence"/>
</dbReference>
<feature type="domain" description="Methyltransferase type 11" evidence="4">
    <location>
        <begin position="51"/>
        <end position="115"/>
    </location>
</feature>
<dbReference type="InterPro" id="IPR051052">
    <property type="entry name" value="Diverse_substrate_MTase"/>
</dbReference>
<name>A0A8J2PUK3_9HEXA</name>
<dbReference type="PANTHER" id="PTHR44942:SF4">
    <property type="entry name" value="METHYLTRANSFERASE TYPE 11 DOMAIN-CONTAINING PROTEIN"/>
    <property type="match status" value="1"/>
</dbReference>
<evidence type="ECO:0000256" key="3">
    <source>
        <dbReference type="ARBA" id="ARBA00022679"/>
    </source>
</evidence>
<dbReference type="OrthoDB" id="8123669at2759"/>
<dbReference type="PANTHER" id="PTHR44942">
    <property type="entry name" value="METHYLTRANSF_11 DOMAIN-CONTAINING PROTEIN"/>
    <property type="match status" value="1"/>
</dbReference>
<evidence type="ECO:0000256" key="2">
    <source>
        <dbReference type="ARBA" id="ARBA00022603"/>
    </source>
</evidence>
<comment type="caution">
    <text evidence="5">The sequence shown here is derived from an EMBL/GenBank/DDBJ whole genome shotgun (WGS) entry which is preliminary data.</text>
</comment>
<proteinExistence type="inferred from homology"/>
<dbReference type="EMBL" id="CAJVCH010569897">
    <property type="protein sequence ID" value="CAG7833489.1"/>
    <property type="molecule type" value="Genomic_DNA"/>
</dbReference>
<dbReference type="GO" id="GO:0008757">
    <property type="term" value="F:S-adenosylmethionine-dependent methyltransferase activity"/>
    <property type="evidence" value="ECO:0007669"/>
    <property type="project" value="InterPro"/>
</dbReference>
<evidence type="ECO:0000313" key="6">
    <source>
        <dbReference type="Proteomes" id="UP000708208"/>
    </source>
</evidence>
<comment type="similarity">
    <text evidence="1">Belongs to the methyltransferase superfamily.</text>
</comment>
<evidence type="ECO:0000256" key="1">
    <source>
        <dbReference type="ARBA" id="ARBA00008361"/>
    </source>
</evidence>
<dbReference type="AlphaFoldDB" id="A0A8J2PUK3"/>